<dbReference type="Pfam" id="PF02585">
    <property type="entry name" value="PIG-L"/>
    <property type="match status" value="1"/>
</dbReference>
<dbReference type="PANTHER" id="PTHR12993:SF28">
    <property type="entry name" value="LMBE FAMILY PROTEIN"/>
    <property type="match status" value="1"/>
</dbReference>
<keyword evidence="3" id="KW-1185">Reference proteome</keyword>
<dbReference type="SUPFAM" id="SSF102588">
    <property type="entry name" value="LmbE-like"/>
    <property type="match status" value="1"/>
</dbReference>
<gene>
    <name evidence="2" type="ORF">GCM10022197_02050</name>
</gene>
<evidence type="ECO:0000256" key="1">
    <source>
        <dbReference type="ARBA" id="ARBA00022833"/>
    </source>
</evidence>
<reference evidence="3" key="1">
    <citation type="journal article" date="2019" name="Int. J. Syst. Evol. Microbiol.">
        <title>The Global Catalogue of Microorganisms (GCM) 10K type strain sequencing project: providing services to taxonomists for standard genome sequencing and annotation.</title>
        <authorList>
            <consortium name="The Broad Institute Genomics Platform"/>
            <consortium name="The Broad Institute Genome Sequencing Center for Infectious Disease"/>
            <person name="Wu L."/>
            <person name="Ma J."/>
        </authorList>
    </citation>
    <scope>NUCLEOTIDE SEQUENCE [LARGE SCALE GENOMIC DNA]</scope>
    <source>
        <strain evidence="3">JCM 16540</strain>
    </source>
</reference>
<dbReference type="Proteomes" id="UP001500767">
    <property type="component" value="Unassembled WGS sequence"/>
</dbReference>
<dbReference type="PANTHER" id="PTHR12993">
    <property type="entry name" value="N-ACETYLGLUCOSAMINYL-PHOSPHATIDYLINOSITOL DE-N-ACETYLASE-RELATED"/>
    <property type="match status" value="1"/>
</dbReference>
<organism evidence="2 3">
    <name type="scientific">Microlunatus spumicola</name>
    <dbReference type="NCBI Taxonomy" id="81499"/>
    <lineage>
        <taxon>Bacteria</taxon>
        <taxon>Bacillati</taxon>
        <taxon>Actinomycetota</taxon>
        <taxon>Actinomycetes</taxon>
        <taxon>Propionibacteriales</taxon>
        <taxon>Propionibacteriaceae</taxon>
        <taxon>Microlunatus</taxon>
    </lineage>
</organism>
<comment type="caution">
    <text evidence="2">The sequence shown here is derived from an EMBL/GenBank/DDBJ whole genome shotgun (WGS) entry which is preliminary data.</text>
</comment>
<sequence length="258" mass="28534">MTEQAGPAQPQRDPLAWAEPLPDAEVERALVVAAHPDDADFGSAGTIAGWVDAGIAVTLLLCTRGEQGGFDDTPRDQMPLLREREQRAASAELGVTDVRFLDGHSDGWLEPSWDLQHQIVRVLRQVRPQRVLCQSPQRMLQRLQASHPDHLAAGEATVRAVYPASENRFAWPELLDEGLEPWKVTELWLMAHPETSEVVDITDRFDRKVAALRAHVSQTAHLGDGLETMLRGWNEGNATRAGLAHGRLAETFAVSRIN</sequence>
<evidence type="ECO:0000313" key="2">
    <source>
        <dbReference type="EMBL" id="GAA3550774.1"/>
    </source>
</evidence>
<dbReference type="Gene3D" id="3.40.50.10320">
    <property type="entry name" value="LmbE-like"/>
    <property type="match status" value="1"/>
</dbReference>
<dbReference type="InterPro" id="IPR024078">
    <property type="entry name" value="LmbE-like_dom_sf"/>
</dbReference>
<evidence type="ECO:0000313" key="3">
    <source>
        <dbReference type="Proteomes" id="UP001500767"/>
    </source>
</evidence>
<protein>
    <submittedName>
        <fullName evidence="2">PIG-L family deacetylase</fullName>
    </submittedName>
</protein>
<accession>A0ABP6WHC3</accession>
<dbReference type="EMBL" id="BAAAYR010000001">
    <property type="protein sequence ID" value="GAA3550774.1"/>
    <property type="molecule type" value="Genomic_DNA"/>
</dbReference>
<name>A0ABP6WHC3_9ACTN</name>
<proteinExistence type="predicted"/>
<dbReference type="RefSeq" id="WP_204912642.1">
    <property type="nucleotide sequence ID" value="NZ_BAAAYR010000001.1"/>
</dbReference>
<dbReference type="InterPro" id="IPR003737">
    <property type="entry name" value="GlcNAc_PI_deacetylase-related"/>
</dbReference>
<keyword evidence="1" id="KW-0862">Zinc</keyword>